<protein>
    <submittedName>
        <fullName evidence="2">Uncharacterized protein</fullName>
    </submittedName>
</protein>
<feature type="transmembrane region" description="Helical" evidence="1">
    <location>
        <begin position="185"/>
        <end position="204"/>
    </location>
</feature>
<keyword evidence="1" id="KW-0812">Transmembrane</keyword>
<organism evidence="2 3">
    <name type="scientific">Azospira inquinata</name>
    <dbReference type="NCBI Taxonomy" id="2785627"/>
    <lineage>
        <taxon>Bacteria</taxon>
        <taxon>Pseudomonadati</taxon>
        <taxon>Pseudomonadota</taxon>
        <taxon>Betaproteobacteria</taxon>
        <taxon>Rhodocyclales</taxon>
        <taxon>Rhodocyclaceae</taxon>
        <taxon>Azospira</taxon>
    </lineage>
</organism>
<gene>
    <name evidence="2" type="ORF">Azoinq_06555</name>
</gene>
<accession>A0A975SPU6</accession>
<keyword evidence="3" id="KW-1185">Reference proteome</keyword>
<evidence type="ECO:0000313" key="3">
    <source>
        <dbReference type="Proteomes" id="UP000683428"/>
    </source>
</evidence>
<dbReference type="AlphaFoldDB" id="A0A975SPU6"/>
<name>A0A975SPU6_9RHOO</name>
<sequence length="219" mass="25708">MTVIKEFFRFFLFIVRPLFFNLNSLLWLSFFLLIFNGINNTITAIRMEIPSIEKVSRISGIFVDTGETYRRGSLFDIGIMDKQGVVHRCNCEPLDYSNCLGREPADYAQILNKLDTKILESRGLQTAIVHWLAGQSGEIWMYPNNSFWPTKRYSCYKISSNSLVLRSFEQSVQEYSRIKNGISVYLFWFFAFLGIVIFIIYLIIRIDTYLRLRKSNHQD</sequence>
<keyword evidence="1" id="KW-1133">Transmembrane helix</keyword>
<reference evidence="2" key="1">
    <citation type="submission" date="2020-11" db="EMBL/GenBank/DDBJ databases">
        <title>Azospira inquinata sp. nov.</title>
        <authorList>
            <person name="Moe W.M."/>
            <person name="Mikes M.C."/>
        </authorList>
    </citation>
    <scope>NUCLEOTIDE SEQUENCE</scope>
    <source>
        <strain evidence="2">Azo-3</strain>
    </source>
</reference>
<feature type="transmembrane region" description="Helical" evidence="1">
    <location>
        <begin position="7"/>
        <end position="35"/>
    </location>
</feature>
<dbReference type="KEGG" id="aiq:Azoinq_06555"/>
<dbReference type="RefSeq" id="WP_216130758.1">
    <property type="nucleotide sequence ID" value="NZ_CP064782.1"/>
</dbReference>
<dbReference type="EMBL" id="CP064782">
    <property type="protein sequence ID" value="QWT50243.1"/>
    <property type="molecule type" value="Genomic_DNA"/>
</dbReference>
<evidence type="ECO:0000256" key="1">
    <source>
        <dbReference type="SAM" id="Phobius"/>
    </source>
</evidence>
<evidence type="ECO:0000313" key="2">
    <source>
        <dbReference type="EMBL" id="QWT50243.1"/>
    </source>
</evidence>
<keyword evidence="1" id="KW-0472">Membrane</keyword>
<dbReference type="Proteomes" id="UP000683428">
    <property type="component" value="Chromosome"/>
</dbReference>
<proteinExistence type="predicted"/>